<reference evidence="3 4" key="1">
    <citation type="submission" date="2017-02" db="EMBL/GenBank/DDBJ databases">
        <title>Complete genome sequences of Mycobacterium kansasii strains isolated from rhesus macaques.</title>
        <authorList>
            <person name="Panda A."/>
            <person name="Nagaraj S."/>
            <person name="Zhao X."/>
            <person name="Tettelin H."/>
            <person name="Detolla L.J."/>
        </authorList>
    </citation>
    <scope>NUCLEOTIDE SEQUENCE [LARGE SCALE GENOMIC DNA]</scope>
    <source>
        <strain evidence="2 3">11-3469</strain>
        <strain evidence="1 4">11-3813</strain>
    </source>
</reference>
<sequence length="39" mass="4181">MPTTCFSCGIWLGAHAPLLLRGLLDRPTAVSYYGSQAGR</sequence>
<accession>A0A1V3XDV1</accession>
<dbReference type="EMBL" id="MVBN01000003">
    <property type="protein sequence ID" value="OOK77403.1"/>
    <property type="molecule type" value="Genomic_DNA"/>
</dbReference>
<protein>
    <submittedName>
        <fullName evidence="2">Uncharacterized protein</fullName>
    </submittedName>
</protein>
<comment type="caution">
    <text evidence="2">The sequence shown here is derived from an EMBL/GenBank/DDBJ whole genome shotgun (WGS) entry which is preliminary data.</text>
</comment>
<gene>
    <name evidence="2" type="ORF">BZL29_3820</name>
    <name evidence="1" type="ORF">BZL30_4956</name>
</gene>
<dbReference type="Proteomes" id="UP000188532">
    <property type="component" value="Unassembled WGS sequence"/>
</dbReference>
<evidence type="ECO:0000313" key="4">
    <source>
        <dbReference type="Proteomes" id="UP000189229"/>
    </source>
</evidence>
<dbReference type="EMBL" id="MVBM01000004">
    <property type="protein sequence ID" value="OOK74159.1"/>
    <property type="molecule type" value="Genomic_DNA"/>
</dbReference>
<evidence type="ECO:0000313" key="2">
    <source>
        <dbReference type="EMBL" id="OOK77403.1"/>
    </source>
</evidence>
<proteinExistence type="predicted"/>
<evidence type="ECO:0000313" key="1">
    <source>
        <dbReference type="EMBL" id="OOK74159.1"/>
    </source>
</evidence>
<organism evidence="2 3">
    <name type="scientific">Mycobacterium kansasii</name>
    <dbReference type="NCBI Taxonomy" id="1768"/>
    <lineage>
        <taxon>Bacteria</taxon>
        <taxon>Bacillati</taxon>
        <taxon>Actinomycetota</taxon>
        <taxon>Actinomycetes</taxon>
        <taxon>Mycobacteriales</taxon>
        <taxon>Mycobacteriaceae</taxon>
        <taxon>Mycobacterium</taxon>
    </lineage>
</organism>
<dbReference type="Proteomes" id="UP000189229">
    <property type="component" value="Unassembled WGS sequence"/>
</dbReference>
<name>A0A1V3XDV1_MYCKA</name>
<dbReference type="AlphaFoldDB" id="A0A1V3XDV1"/>
<evidence type="ECO:0000313" key="3">
    <source>
        <dbReference type="Proteomes" id="UP000188532"/>
    </source>
</evidence>